<dbReference type="OrthoDB" id="5865631at2759"/>
<dbReference type="EMBL" id="JPKZ01002259">
    <property type="protein sequence ID" value="KHN77655.1"/>
    <property type="molecule type" value="Genomic_DNA"/>
</dbReference>
<sequence>MAHTLQLARAGGLKASGCRAEGDAMIRVVGKFRKTRLAAERLHARRNYHMGRQTHTQLDDKDARTPHTYLGTDKQAAAKMRLA</sequence>
<evidence type="ECO:0000256" key="1">
    <source>
        <dbReference type="SAM" id="MobiDB-lite"/>
    </source>
</evidence>
<accession>A0A0B2V9H8</accession>
<dbReference type="Proteomes" id="UP000031036">
    <property type="component" value="Unassembled WGS sequence"/>
</dbReference>
<evidence type="ECO:0000313" key="3">
    <source>
        <dbReference type="Proteomes" id="UP000031036"/>
    </source>
</evidence>
<reference evidence="2 3" key="1">
    <citation type="submission" date="2014-11" db="EMBL/GenBank/DDBJ databases">
        <title>Genetic blueprint of the zoonotic pathogen Toxocara canis.</title>
        <authorList>
            <person name="Zhu X.-Q."/>
            <person name="Korhonen P.K."/>
            <person name="Cai H."/>
            <person name="Young N.D."/>
            <person name="Nejsum P."/>
            <person name="von Samson-Himmelstjerna G."/>
            <person name="Boag P.R."/>
            <person name="Tan P."/>
            <person name="Li Q."/>
            <person name="Min J."/>
            <person name="Yang Y."/>
            <person name="Wang X."/>
            <person name="Fang X."/>
            <person name="Hall R.S."/>
            <person name="Hofmann A."/>
            <person name="Sternberg P.W."/>
            <person name="Jex A.R."/>
            <person name="Gasser R.B."/>
        </authorList>
    </citation>
    <scope>NUCLEOTIDE SEQUENCE [LARGE SCALE GENOMIC DNA]</scope>
    <source>
        <strain evidence="2">PN_DK_2014</strain>
    </source>
</reference>
<proteinExistence type="predicted"/>
<organism evidence="2 3">
    <name type="scientific">Toxocara canis</name>
    <name type="common">Canine roundworm</name>
    <dbReference type="NCBI Taxonomy" id="6265"/>
    <lineage>
        <taxon>Eukaryota</taxon>
        <taxon>Metazoa</taxon>
        <taxon>Ecdysozoa</taxon>
        <taxon>Nematoda</taxon>
        <taxon>Chromadorea</taxon>
        <taxon>Rhabditida</taxon>
        <taxon>Spirurina</taxon>
        <taxon>Ascaridomorpha</taxon>
        <taxon>Ascaridoidea</taxon>
        <taxon>Toxocaridae</taxon>
        <taxon>Toxocara</taxon>
    </lineage>
</organism>
<evidence type="ECO:0000313" key="2">
    <source>
        <dbReference type="EMBL" id="KHN77655.1"/>
    </source>
</evidence>
<protein>
    <submittedName>
        <fullName evidence="2">Uncharacterized protein</fullName>
    </submittedName>
</protein>
<keyword evidence="3" id="KW-1185">Reference proteome</keyword>
<name>A0A0B2V9H8_TOXCA</name>
<dbReference type="AlphaFoldDB" id="A0A0B2V9H8"/>
<gene>
    <name evidence="2" type="ORF">Tcan_15136</name>
</gene>
<comment type="caution">
    <text evidence="2">The sequence shown here is derived from an EMBL/GenBank/DDBJ whole genome shotgun (WGS) entry which is preliminary data.</text>
</comment>
<feature type="region of interest" description="Disordered" evidence="1">
    <location>
        <begin position="46"/>
        <end position="83"/>
    </location>
</feature>